<evidence type="ECO:0000313" key="3">
    <source>
        <dbReference type="Proteomes" id="UP001156905"/>
    </source>
</evidence>
<sequence>MPAIAGHHVQLGMTAKGRRLRQPESRLLPDERGFDDQAPALMNRYSLPNQHTGEIAIAAVESQLDVPVARRQRFDCATKCRKNMLPQTGRHA</sequence>
<reference evidence="3" key="1">
    <citation type="journal article" date="2019" name="Int. J. Syst. Evol. Microbiol.">
        <title>The Global Catalogue of Microorganisms (GCM) 10K type strain sequencing project: providing services to taxonomists for standard genome sequencing and annotation.</title>
        <authorList>
            <consortium name="The Broad Institute Genomics Platform"/>
            <consortium name="The Broad Institute Genome Sequencing Center for Infectious Disease"/>
            <person name="Wu L."/>
            <person name="Ma J."/>
        </authorList>
    </citation>
    <scope>NUCLEOTIDE SEQUENCE [LARGE SCALE GENOMIC DNA]</scope>
    <source>
        <strain evidence="3">NBRC 102520</strain>
    </source>
</reference>
<organism evidence="2 3">
    <name type="scientific">Bradyrhizobium iriomotense</name>
    <dbReference type="NCBI Taxonomy" id="441950"/>
    <lineage>
        <taxon>Bacteria</taxon>
        <taxon>Pseudomonadati</taxon>
        <taxon>Pseudomonadota</taxon>
        <taxon>Alphaproteobacteria</taxon>
        <taxon>Hyphomicrobiales</taxon>
        <taxon>Nitrobacteraceae</taxon>
        <taxon>Bradyrhizobium</taxon>
    </lineage>
</organism>
<proteinExistence type="predicted"/>
<name>A0ABQ6ATX7_9BRAD</name>
<keyword evidence="3" id="KW-1185">Reference proteome</keyword>
<feature type="compositionally biased region" description="Basic and acidic residues" evidence="1">
    <location>
        <begin position="21"/>
        <end position="34"/>
    </location>
</feature>
<protein>
    <submittedName>
        <fullName evidence="2">Uncharacterized protein</fullName>
    </submittedName>
</protein>
<accession>A0ABQ6ATX7</accession>
<feature type="region of interest" description="Disordered" evidence="1">
    <location>
        <begin position="1"/>
        <end position="34"/>
    </location>
</feature>
<evidence type="ECO:0000256" key="1">
    <source>
        <dbReference type="SAM" id="MobiDB-lite"/>
    </source>
</evidence>
<gene>
    <name evidence="2" type="ORF">GCM10007857_02510</name>
</gene>
<dbReference type="EMBL" id="BSOW01000001">
    <property type="protein sequence ID" value="GLR83541.1"/>
    <property type="molecule type" value="Genomic_DNA"/>
</dbReference>
<comment type="caution">
    <text evidence="2">The sequence shown here is derived from an EMBL/GenBank/DDBJ whole genome shotgun (WGS) entry which is preliminary data.</text>
</comment>
<dbReference type="Proteomes" id="UP001156905">
    <property type="component" value="Unassembled WGS sequence"/>
</dbReference>
<evidence type="ECO:0000313" key="2">
    <source>
        <dbReference type="EMBL" id="GLR83541.1"/>
    </source>
</evidence>